<evidence type="ECO:0000313" key="2">
    <source>
        <dbReference type="Proteomes" id="UP000004596"/>
    </source>
</evidence>
<organism evidence="1 2">
    <name type="scientific">Bacteroides intestinalis DSM 17393</name>
    <dbReference type="NCBI Taxonomy" id="471870"/>
    <lineage>
        <taxon>Bacteria</taxon>
        <taxon>Pseudomonadati</taxon>
        <taxon>Bacteroidota</taxon>
        <taxon>Bacteroidia</taxon>
        <taxon>Bacteroidales</taxon>
        <taxon>Bacteroidaceae</taxon>
        <taxon>Bacteroides</taxon>
    </lineage>
</organism>
<proteinExistence type="predicted"/>
<reference evidence="1 2" key="1">
    <citation type="submission" date="2008-04" db="EMBL/GenBank/DDBJ databases">
        <title>Draft genome sequence of Bacteroides intestinalis (DSM 17393).</title>
        <authorList>
            <person name="Sudarsanam P."/>
            <person name="Ley R."/>
            <person name="Guruge J."/>
            <person name="Turnbaugh P.J."/>
            <person name="Mahowald M."/>
            <person name="Liep D."/>
            <person name="Gordon J."/>
        </authorList>
    </citation>
    <scope>NUCLEOTIDE SEQUENCE [LARGE SCALE GENOMIC DNA]</scope>
    <source>
        <strain evidence="1 2">DSM 17393</strain>
    </source>
</reference>
<comment type="caution">
    <text evidence="1">The sequence shown here is derived from an EMBL/GenBank/DDBJ whole genome shotgun (WGS) entry which is preliminary data.</text>
</comment>
<accession>B3CBP3</accession>
<sequence>MIEQPDGGGKQVGTAAVDFARYHAHVLVDGGGYDVPFDGVVVGYLCMQCGECQ</sequence>
<reference evidence="1 2" key="2">
    <citation type="submission" date="2008-04" db="EMBL/GenBank/DDBJ databases">
        <authorList>
            <person name="Fulton L."/>
            <person name="Clifton S."/>
            <person name="Fulton B."/>
            <person name="Xu J."/>
            <person name="Minx P."/>
            <person name="Pepin K.H."/>
            <person name="Johnson M."/>
            <person name="Thiruvilangam P."/>
            <person name="Bhonagiri V."/>
            <person name="Nash W.E."/>
            <person name="Mardis E.R."/>
            <person name="Wilson R.K."/>
        </authorList>
    </citation>
    <scope>NUCLEOTIDE SEQUENCE [LARGE SCALE GENOMIC DNA]</scope>
    <source>
        <strain evidence="1 2">DSM 17393</strain>
    </source>
</reference>
<gene>
    <name evidence="1" type="ORF">BACINT_03632</name>
</gene>
<name>B3CBP3_9BACE</name>
<protein>
    <submittedName>
        <fullName evidence="1">Uncharacterized protein</fullName>
    </submittedName>
</protein>
<dbReference type="Proteomes" id="UP000004596">
    <property type="component" value="Unassembled WGS sequence"/>
</dbReference>
<dbReference type="AlphaFoldDB" id="B3CBP3"/>
<evidence type="ECO:0000313" key="1">
    <source>
        <dbReference type="EMBL" id="EDV04495.1"/>
    </source>
</evidence>
<dbReference type="EMBL" id="ABJL02000008">
    <property type="protein sequence ID" value="EDV04495.1"/>
    <property type="molecule type" value="Genomic_DNA"/>
</dbReference>
<dbReference type="STRING" id="471870.BACINT_03632"/>